<dbReference type="OrthoDB" id="9770965at2"/>
<accession>A0A2R4C6P6</accession>
<keyword evidence="7" id="KW-1185">Reference proteome</keyword>
<feature type="short sequence motif" description="GXSXG" evidence="4">
    <location>
        <begin position="45"/>
        <end position="49"/>
    </location>
</feature>
<feature type="short sequence motif" description="DGA/G" evidence="4">
    <location>
        <begin position="206"/>
        <end position="208"/>
    </location>
</feature>
<feature type="short sequence motif" description="GXGXXG" evidence="4">
    <location>
        <begin position="18"/>
        <end position="23"/>
    </location>
</feature>
<sequence>MYFHGAVMTKPMALILQGGGALGAFEYGVVTGLVEEGWHPRVVTGVSIGAINAASIAGAKGGDIPASLHRMWDAITLPAMPLLPAVVQANMSLLGNPKFWQSRTDYWNMLSWNSLCSTAPMHRTLAAQLDFEQLNDPLHIRFGVAATSLHSGGQVTFSNYTAKEAHIDTGHHKAVRTRLTPAHVLASGSLPPGFPATRIDGKDYWDGGLFSNTPIDSLLNLLEPDEIDTLPIFVVDLFPTDDQPSPTNLLEVQTRATALQYQNRFWAQYGGSGRLEGFLAMLAALESVADGTELEGMPSFAWLMRLRALKNVQVIASTPAAAGGDHDFSSGGVRNLYEAGRAAARQHLARSSGRPALRAAA</sequence>
<feature type="domain" description="PNPLA" evidence="5">
    <location>
        <begin position="14"/>
        <end position="219"/>
    </location>
</feature>
<keyword evidence="2 4" id="KW-0442">Lipid degradation</keyword>
<feature type="active site" description="Proton acceptor" evidence="4">
    <location>
        <position position="206"/>
    </location>
</feature>
<feature type="active site" description="Nucleophile" evidence="4">
    <location>
        <position position="47"/>
    </location>
</feature>
<dbReference type="AlphaFoldDB" id="A0A2R4C6P6"/>
<dbReference type="Pfam" id="PF01734">
    <property type="entry name" value="Patatin"/>
    <property type="match status" value="1"/>
</dbReference>
<gene>
    <name evidence="6" type="ORF">C9I28_05330</name>
</gene>
<reference evidence="6 7" key="1">
    <citation type="submission" date="2018-03" db="EMBL/GenBank/DDBJ databases">
        <title>Massilia armeniaca sp. nov., isolated from desert soil.</title>
        <authorList>
            <person name="Huang H."/>
            <person name="Ren M."/>
        </authorList>
    </citation>
    <scope>NUCLEOTIDE SEQUENCE [LARGE SCALE GENOMIC DNA]</scope>
    <source>
        <strain evidence="6 7">ZMN-3</strain>
    </source>
</reference>
<evidence type="ECO:0000259" key="5">
    <source>
        <dbReference type="PROSITE" id="PS51635"/>
    </source>
</evidence>
<name>A0A2R4C6P6_9BURK</name>
<dbReference type="InterPro" id="IPR002641">
    <property type="entry name" value="PNPLA_dom"/>
</dbReference>
<dbReference type="EMBL" id="CP028324">
    <property type="protein sequence ID" value="AVR95208.1"/>
    <property type="molecule type" value="Genomic_DNA"/>
</dbReference>
<dbReference type="PANTHER" id="PTHR14226">
    <property type="entry name" value="NEUROPATHY TARGET ESTERASE/SWISS CHEESE D.MELANOGASTER"/>
    <property type="match status" value="1"/>
</dbReference>
<dbReference type="InterPro" id="IPR050301">
    <property type="entry name" value="NTE"/>
</dbReference>
<evidence type="ECO:0000256" key="2">
    <source>
        <dbReference type="ARBA" id="ARBA00022963"/>
    </source>
</evidence>
<evidence type="ECO:0000256" key="1">
    <source>
        <dbReference type="ARBA" id="ARBA00022801"/>
    </source>
</evidence>
<keyword evidence="1 4" id="KW-0378">Hydrolase</keyword>
<dbReference type="Gene3D" id="3.40.1090.10">
    <property type="entry name" value="Cytosolic phospholipase A2 catalytic domain"/>
    <property type="match status" value="2"/>
</dbReference>
<dbReference type="GO" id="GO:0016787">
    <property type="term" value="F:hydrolase activity"/>
    <property type="evidence" value="ECO:0007669"/>
    <property type="project" value="UniProtKB-UniRule"/>
</dbReference>
<protein>
    <recommendedName>
        <fullName evidence="5">PNPLA domain-containing protein</fullName>
    </recommendedName>
</protein>
<evidence type="ECO:0000256" key="4">
    <source>
        <dbReference type="PROSITE-ProRule" id="PRU01161"/>
    </source>
</evidence>
<evidence type="ECO:0000313" key="7">
    <source>
        <dbReference type="Proteomes" id="UP000240505"/>
    </source>
</evidence>
<dbReference type="PROSITE" id="PS51635">
    <property type="entry name" value="PNPLA"/>
    <property type="match status" value="1"/>
</dbReference>
<dbReference type="PANTHER" id="PTHR14226:SF57">
    <property type="entry name" value="BLR7027 PROTEIN"/>
    <property type="match status" value="1"/>
</dbReference>
<dbReference type="InterPro" id="IPR016035">
    <property type="entry name" value="Acyl_Trfase/lysoPLipase"/>
</dbReference>
<keyword evidence="3 4" id="KW-0443">Lipid metabolism</keyword>
<dbReference type="GO" id="GO:0016042">
    <property type="term" value="P:lipid catabolic process"/>
    <property type="evidence" value="ECO:0007669"/>
    <property type="project" value="UniProtKB-UniRule"/>
</dbReference>
<dbReference type="KEGG" id="masz:C9I28_05330"/>
<proteinExistence type="predicted"/>
<dbReference type="SUPFAM" id="SSF52151">
    <property type="entry name" value="FabD/lysophospholipase-like"/>
    <property type="match status" value="1"/>
</dbReference>
<evidence type="ECO:0000313" key="6">
    <source>
        <dbReference type="EMBL" id="AVR95208.1"/>
    </source>
</evidence>
<dbReference type="Proteomes" id="UP000240505">
    <property type="component" value="Chromosome"/>
</dbReference>
<organism evidence="6 7">
    <name type="scientific">Pseudoduganella armeniaca</name>
    <dbReference type="NCBI Taxonomy" id="2072590"/>
    <lineage>
        <taxon>Bacteria</taxon>
        <taxon>Pseudomonadati</taxon>
        <taxon>Pseudomonadota</taxon>
        <taxon>Betaproteobacteria</taxon>
        <taxon>Burkholderiales</taxon>
        <taxon>Oxalobacteraceae</taxon>
        <taxon>Telluria group</taxon>
        <taxon>Pseudoduganella</taxon>
    </lineage>
</organism>
<evidence type="ECO:0000256" key="3">
    <source>
        <dbReference type="ARBA" id="ARBA00023098"/>
    </source>
</evidence>